<feature type="region of interest" description="Disordered" evidence="1">
    <location>
        <begin position="1"/>
        <end position="36"/>
    </location>
</feature>
<comment type="caution">
    <text evidence="3">The sequence shown here is derived from an EMBL/GenBank/DDBJ whole genome shotgun (WGS) entry which is preliminary data.</text>
</comment>
<gene>
    <name evidence="3" type="ORF">DYU11_22100</name>
</gene>
<evidence type="ECO:0000256" key="2">
    <source>
        <dbReference type="SAM" id="Phobius"/>
    </source>
</evidence>
<name>A0A418M4H2_9BACT</name>
<dbReference type="Pfam" id="PF14356">
    <property type="entry name" value="DUF4403"/>
    <property type="match status" value="1"/>
</dbReference>
<keyword evidence="2" id="KW-0472">Membrane</keyword>
<keyword evidence="2" id="KW-0812">Transmembrane</keyword>
<evidence type="ECO:0000313" key="3">
    <source>
        <dbReference type="EMBL" id="RIV20726.1"/>
    </source>
</evidence>
<evidence type="ECO:0000313" key="4">
    <source>
        <dbReference type="Proteomes" id="UP000283523"/>
    </source>
</evidence>
<evidence type="ECO:0000256" key="1">
    <source>
        <dbReference type="SAM" id="MobiDB-lite"/>
    </source>
</evidence>
<keyword evidence="4" id="KW-1185">Reference proteome</keyword>
<dbReference type="EMBL" id="QXED01000006">
    <property type="protein sequence ID" value="RIV20726.1"/>
    <property type="molecule type" value="Genomic_DNA"/>
</dbReference>
<keyword evidence="2" id="KW-1133">Transmembrane helix</keyword>
<accession>A0A418M4H2</accession>
<proteinExistence type="predicted"/>
<sequence>MPRNRSLAMEPQKLRSNNSRTPLKQMNKARGPGRRGSLVGRGEWLNRVWTTVAGVSVYCCLLVVWLAGCQSGKQVHPKAPKASYTTTKMEVRNEQLVSTVNVPVAIALADVERQINAQVSGQLYEANTLNDPASKDKYMIKVWKRGTILVMAGGESVEDSLFHFTVPLRIWVKAGVSVLGMTTFRDTEFDIDLRFLTRFDLDPDWSVHTQTRADGYGWVRKPTVSVVGLDIPITSLVSRMIDKNMGTVTAALDKEIRKNVDLRTPVLKAWNTLREPYLLSEKYRTYLMVVPKRVLITPLRFENRYVRTTIGIEGYTLTTTGAKPDVRPAVTLPDLVVVPQVKDDFRIGLVSEAPYQEAARLAAQEFVGKSYSFSDGRYTVRITGIDLYGQNENLIIKAGLAGSITGDIYLKGRPYYDAQSQTISLKDITYDLDTKSWLQRTANWLLQGTFARMMEKQLTIPVGSQLTELQRMVQERLKNNQIARGVILNGQIDEIRPDQVYLTPTALLAVVNARGRLDVKVDGLQ</sequence>
<reference evidence="3 4" key="1">
    <citation type="submission" date="2018-08" db="EMBL/GenBank/DDBJ databases">
        <title>Fibrisoma montanum sp. nov., isolated from Danxia mountain soil.</title>
        <authorList>
            <person name="Huang Y."/>
        </authorList>
    </citation>
    <scope>NUCLEOTIDE SEQUENCE [LARGE SCALE GENOMIC DNA]</scope>
    <source>
        <strain evidence="3 4">HYT19</strain>
    </source>
</reference>
<dbReference type="InterPro" id="IPR025515">
    <property type="entry name" value="DUF4403"/>
</dbReference>
<dbReference type="AlphaFoldDB" id="A0A418M4H2"/>
<feature type="transmembrane region" description="Helical" evidence="2">
    <location>
        <begin position="44"/>
        <end position="68"/>
    </location>
</feature>
<protein>
    <submittedName>
        <fullName evidence="3">DUF4403 family protein</fullName>
    </submittedName>
</protein>
<organism evidence="3 4">
    <name type="scientific">Fibrisoma montanum</name>
    <dbReference type="NCBI Taxonomy" id="2305895"/>
    <lineage>
        <taxon>Bacteria</taxon>
        <taxon>Pseudomonadati</taxon>
        <taxon>Bacteroidota</taxon>
        <taxon>Cytophagia</taxon>
        <taxon>Cytophagales</taxon>
        <taxon>Spirosomataceae</taxon>
        <taxon>Fibrisoma</taxon>
    </lineage>
</organism>
<feature type="compositionally biased region" description="Polar residues" evidence="1">
    <location>
        <begin position="14"/>
        <end position="24"/>
    </location>
</feature>
<dbReference type="Proteomes" id="UP000283523">
    <property type="component" value="Unassembled WGS sequence"/>
</dbReference>
<dbReference type="OrthoDB" id="617059at2"/>